<feature type="transmembrane region" description="Helical" evidence="1">
    <location>
        <begin position="342"/>
        <end position="361"/>
    </location>
</feature>
<evidence type="ECO:0000313" key="2">
    <source>
        <dbReference type="EMBL" id="QYL15471.1"/>
    </source>
</evidence>
<sequence>MVIVMTIRVPSIRHSPSQAGSGSRTSYDCAVLNTGCQAFAGGEHVELRGDRPAARLRRRRAVSTLPASSLLWVSGRCAVYRWVSQLSRVVLKDIVPCRRLGCRVSFRLFVWVFHPGGSSVAEVLPNPCEIAVVDSDGDRTVSNQVVVEKHTKLFVWTATGFVVAAAACHLFVTLVLYPTAIYWMTYYVPNYEFGFVRRGLGGALIHMLPDADYFTAAYTMMWAPAVVWVITLAVLISLILSSGEKSARRVMLAILVPVLPFAFSYAVYTPRPELYAMSALVVLCIALTRLRSDRSMLIVSAVYGVTIAVLALVHEGIPLEVALGALLALSVLPALGPAQRRLCAVAAVGPGLLAVLAIAAFSRHDVGAQVCHQTPHRQIDNPYSAASNMTDGTAYLAGRIPITTDFHDWVCKLEPSILDARLTDGLHKVGTFGVGPLLASFIVGVLYFAVSIWVTQSFSGVRFSTLLAELRGKLTAPVLGLAAMVPLFMTAVDWTRWWVLITFNVALVCILYTITRPEIDQPTNRHHVRIFLCVIAALAVIPTGAALHIGGPNF</sequence>
<feature type="transmembrane region" description="Helical" evidence="1">
    <location>
        <begin position="297"/>
        <end position="313"/>
    </location>
</feature>
<name>A0ABX8VIU5_9MYCO</name>
<keyword evidence="3" id="KW-1185">Reference proteome</keyword>
<feature type="transmembrane region" description="Helical" evidence="1">
    <location>
        <begin position="497"/>
        <end position="515"/>
    </location>
</feature>
<evidence type="ECO:0000256" key="1">
    <source>
        <dbReference type="SAM" id="Phobius"/>
    </source>
</evidence>
<evidence type="ECO:0008006" key="4">
    <source>
        <dbReference type="Google" id="ProtNLM"/>
    </source>
</evidence>
<dbReference type="EMBL" id="CP080333">
    <property type="protein sequence ID" value="QYL15471.1"/>
    <property type="molecule type" value="Genomic_DNA"/>
</dbReference>
<organism evidence="2 3">
    <name type="scientific">Mycolicibacterium pallens</name>
    <dbReference type="NCBI Taxonomy" id="370524"/>
    <lineage>
        <taxon>Bacteria</taxon>
        <taxon>Bacillati</taxon>
        <taxon>Actinomycetota</taxon>
        <taxon>Actinomycetes</taxon>
        <taxon>Mycobacteriales</taxon>
        <taxon>Mycobacteriaceae</taxon>
        <taxon>Mycolicibacterium</taxon>
    </lineage>
</organism>
<dbReference type="RefSeq" id="WP_125477466.1">
    <property type="nucleotide sequence ID" value="NZ_BAAAVX010000008.1"/>
</dbReference>
<feature type="transmembrane region" description="Helical" evidence="1">
    <location>
        <begin position="527"/>
        <end position="549"/>
    </location>
</feature>
<keyword evidence="1" id="KW-1133">Transmembrane helix</keyword>
<feature type="transmembrane region" description="Helical" evidence="1">
    <location>
        <begin position="319"/>
        <end position="335"/>
    </location>
</feature>
<feature type="transmembrane region" description="Helical" evidence="1">
    <location>
        <begin position="432"/>
        <end position="454"/>
    </location>
</feature>
<feature type="transmembrane region" description="Helical" evidence="1">
    <location>
        <begin position="274"/>
        <end position="290"/>
    </location>
</feature>
<feature type="transmembrane region" description="Helical" evidence="1">
    <location>
        <begin position="474"/>
        <end position="491"/>
    </location>
</feature>
<evidence type="ECO:0000313" key="3">
    <source>
        <dbReference type="Proteomes" id="UP000825367"/>
    </source>
</evidence>
<protein>
    <recommendedName>
        <fullName evidence="4">Glycosyltransferase RgtA/B/C/D-like domain-containing protein</fullName>
    </recommendedName>
</protein>
<feature type="transmembrane region" description="Helical" evidence="1">
    <location>
        <begin position="153"/>
        <end position="177"/>
    </location>
</feature>
<reference evidence="2 3" key="1">
    <citation type="submission" date="2021-07" db="EMBL/GenBank/DDBJ databases">
        <title>Whole genome sequencing of non-tuberculosis mycobacteria type-strains.</title>
        <authorList>
            <person name="Igarashi Y."/>
            <person name="Osugi A."/>
            <person name="Mitarai S."/>
        </authorList>
    </citation>
    <scope>NUCLEOTIDE SEQUENCE [LARGE SCALE GENOMIC DNA]</scope>
    <source>
        <strain evidence="2 3">JCM 16370</strain>
    </source>
</reference>
<feature type="transmembrane region" description="Helical" evidence="1">
    <location>
        <begin position="216"/>
        <end position="238"/>
    </location>
</feature>
<accession>A0ABX8VIU5</accession>
<proteinExistence type="predicted"/>
<gene>
    <name evidence="2" type="ORF">K0O64_20490</name>
</gene>
<keyword evidence="1" id="KW-0472">Membrane</keyword>
<dbReference type="Proteomes" id="UP000825367">
    <property type="component" value="Chromosome"/>
</dbReference>
<keyword evidence="1" id="KW-0812">Transmembrane</keyword>
<feature type="transmembrane region" description="Helical" evidence="1">
    <location>
        <begin position="250"/>
        <end position="268"/>
    </location>
</feature>